<dbReference type="PANTHER" id="PTHR31272">
    <property type="entry name" value="CYTOCHROME C-TYPE BIOGENESIS PROTEIN HI_1454-RELATED"/>
    <property type="match status" value="1"/>
</dbReference>
<sequence>MPDDGALALALGAGVVAAVNPCGFALLPAYLAMLVRPDDGRATAVGRALRSAALLTAGFTAVFAVFGIVVAPVAGAVQQYLPVFTVVLGVLLAAAGTWVLAGRELPGLRLRRTGSGRPLTDRPWSVVGFGASYALASLGCTIAPFLAVVVTSFRAGSVGQGVVLFVAYAVGMGLLVATAAVAVALAGSSAVARARRAGGALARVGGAVLLLAGAYVAWYGVWELRVLHAGAGTDPVVEAAAAVQRTVSTAVAGLGWAGLLGVLAVLLAVGGALWWRRRRAATPLTGGDDAAG</sequence>
<keyword evidence="9" id="KW-1185">Reference proteome</keyword>
<comment type="subcellular location">
    <subcellularLocation>
        <location evidence="1">Membrane</location>
        <topology evidence="1">Multi-pass membrane protein</topology>
    </subcellularLocation>
</comment>
<evidence type="ECO:0000256" key="5">
    <source>
        <dbReference type="ARBA" id="ARBA00023136"/>
    </source>
</evidence>
<evidence type="ECO:0000256" key="6">
    <source>
        <dbReference type="SAM" id="Phobius"/>
    </source>
</evidence>
<dbReference type="OrthoDB" id="5244297at2"/>
<feature type="transmembrane region" description="Helical" evidence="6">
    <location>
        <begin position="80"/>
        <end position="102"/>
    </location>
</feature>
<name>A0A2A9ETL8_9MICO</name>
<gene>
    <name evidence="8" type="ORF">ATJ88_0894</name>
</gene>
<feature type="transmembrane region" description="Helical" evidence="6">
    <location>
        <begin position="123"/>
        <end position="150"/>
    </location>
</feature>
<feature type="transmembrane region" description="Helical" evidence="6">
    <location>
        <begin position="6"/>
        <end position="31"/>
    </location>
</feature>
<evidence type="ECO:0000256" key="1">
    <source>
        <dbReference type="ARBA" id="ARBA00004141"/>
    </source>
</evidence>
<dbReference type="InterPro" id="IPR051790">
    <property type="entry name" value="Cytochrome_c-biogenesis_DsbD"/>
</dbReference>
<dbReference type="InterPro" id="IPR003834">
    <property type="entry name" value="Cyt_c_assmbl_TM_dom"/>
</dbReference>
<comment type="similarity">
    <text evidence="2">Belongs to the DsbD family.</text>
</comment>
<evidence type="ECO:0000256" key="4">
    <source>
        <dbReference type="ARBA" id="ARBA00022989"/>
    </source>
</evidence>
<dbReference type="Proteomes" id="UP000224130">
    <property type="component" value="Unassembled WGS sequence"/>
</dbReference>
<reference evidence="8 9" key="1">
    <citation type="submission" date="2017-10" db="EMBL/GenBank/DDBJ databases">
        <title>Sequencing the genomes of 1000 actinobacteria strains.</title>
        <authorList>
            <person name="Klenk H.-P."/>
        </authorList>
    </citation>
    <scope>NUCLEOTIDE SEQUENCE [LARGE SCALE GENOMIC DNA]</scope>
    <source>
        <strain evidence="8 9">DSM 21863</strain>
    </source>
</reference>
<evidence type="ECO:0000256" key="3">
    <source>
        <dbReference type="ARBA" id="ARBA00022692"/>
    </source>
</evidence>
<dbReference type="GO" id="GO:0016020">
    <property type="term" value="C:membrane"/>
    <property type="evidence" value="ECO:0007669"/>
    <property type="project" value="UniProtKB-SubCell"/>
</dbReference>
<proteinExistence type="inferred from homology"/>
<evidence type="ECO:0000259" key="7">
    <source>
        <dbReference type="Pfam" id="PF02683"/>
    </source>
</evidence>
<organism evidence="8 9">
    <name type="scientific">Isoptericola jiangsuensis</name>
    <dbReference type="NCBI Taxonomy" id="548579"/>
    <lineage>
        <taxon>Bacteria</taxon>
        <taxon>Bacillati</taxon>
        <taxon>Actinomycetota</taxon>
        <taxon>Actinomycetes</taxon>
        <taxon>Micrococcales</taxon>
        <taxon>Promicromonosporaceae</taxon>
        <taxon>Isoptericola</taxon>
    </lineage>
</organism>
<keyword evidence="5 6" id="KW-0472">Membrane</keyword>
<dbReference type="AlphaFoldDB" id="A0A2A9ETL8"/>
<dbReference type="EMBL" id="PDJJ01000001">
    <property type="protein sequence ID" value="PFG42238.1"/>
    <property type="molecule type" value="Genomic_DNA"/>
</dbReference>
<feature type="transmembrane region" description="Helical" evidence="6">
    <location>
        <begin position="254"/>
        <end position="275"/>
    </location>
</feature>
<feature type="transmembrane region" description="Helical" evidence="6">
    <location>
        <begin position="200"/>
        <end position="221"/>
    </location>
</feature>
<feature type="transmembrane region" description="Helical" evidence="6">
    <location>
        <begin position="52"/>
        <end position="74"/>
    </location>
</feature>
<protein>
    <submittedName>
        <fullName evidence="8">Cytochrome c biogenesis protein CcdA</fullName>
    </submittedName>
</protein>
<dbReference type="PANTHER" id="PTHR31272:SF4">
    <property type="entry name" value="CYTOCHROME C-TYPE BIOGENESIS PROTEIN HI_1454-RELATED"/>
    <property type="match status" value="1"/>
</dbReference>
<evidence type="ECO:0000313" key="9">
    <source>
        <dbReference type="Proteomes" id="UP000224130"/>
    </source>
</evidence>
<dbReference type="GO" id="GO:0017004">
    <property type="term" value="P:cytochrome complex assembly"/>
    <property type="evidence" value="ECO:0007669"/>
    <property type="project" value="InterPro"/>
</dbReference>
<feature type="domain" description="Cytochrome C biogenesis protein transmembrane" evidence="7">
    <location>
        <begin position="7"/>
        <end position="177"/>
    </location>
</feature>
<accession>A0A2A9ETL8</accession>
<dbReference type="RefSeq" id="WP_098465112.1">
    <property type="nucleotide sequence ID" value="NZ_PDJJ01000001.1"/>
</dbReference>
<evidence type="ECO:0000313" key="8">
    <source>
        <dbReference type="EMBL" id="PFG42238.1"/>
    </source>
</evidence>
<keyword evidence="3 6" id="KW-0812">Transmembrane</keyword>
<comment type="caution">
    <text evidence="8">The sequence shown here is derived from an EMBL/GenBank/DDBJ whole genome shotgun (WGS) entry which is preliminary data.</text>
</comment>
<evidence type="ECO:0000256" key="2">
    <source>
        <dbReference type="ARBA" id="ARBA00006143"/>
    </source>
</evidence>
<keyword evidence="4 6" id="KW-1133">Transmembrane helix</keyword>
<dbReference type="Pfam" id="PF02683">
    <property type="entry name" value="DsbD_TM"/>
    <property type="match status" value="1"/>
</dbReference>
<feature type="transmembrane region" description="Helical" evidence="6">
    <location>
        <begin position="162"/>
        <end position="188"/>
    </location>
</feature>